<dbReference type="Proteomes" id="UP001500630">
    <property type="component" value="Unassembled WGS sequence"/>
</dbReference>
<protein>
    <submittedName>
        <fullName evidence="2">Uncharacterized protein</fullName>
    </submittedName>
</protein>
<gene>
    <name evidence="2" type="ORF">GCM10022419_132860</name>
</gene>
<dbReference type="EMBL" id="BAABDQ010000074">
    <property type="protein sequence ID" value="GAA3624700.1"/>
    <property type="molecule type" value="Genomic_DNA"/>
</dbReference>
<keyword evidence="3" id="KW-1185">Reference proteome</keyword>
<evidence type="ECO:0000256" key="1">
    <source>
        <dbReference type="SAM" id="MobiDB-lite"/>
    </source>
</evidence>
<comment type="caution">
    <text evidence="2">The sequence shown here is derived from an EMBL/GenBank/DDBJ whole genome shotgun (WGS) entry which is preliminary data.</text>
</comment>
<accession>A0ABP7A4D7</accession>
<reference evidence="3" key="1">
    <citation type="journal article" date="2019" name="Int. J. Syst. Evol. Microbiol.">
        <title>The Global Catalogue of Microorganisms (GCM) 10K type strain sequencing project: providing services to taxonomists for standard genome sequencing and annotation.</title>
        <authorList>
            <consortium name="The Broad Institute Genomics Platform"/>
            <consortium name="The Broad Institute Genome Sequencing Center for Infectious Disease"/>
            <person name="Wu L."/>
            <person name="Ma J."/>
        </authorList>
    </citation>
    <scope>NUCLEOTIDE SEQUENCE [LARGE SCALE GENOMIC DNA]</scope>
    <source>
        <strain evidence="3">JCM 17326</strain>
    </source>
</reference>
<proteinExistence type="predicted"/>
<feature type="region of interest" description="Disordered" evidence="1">
    <location>
        <begin position="83"/>
        <end position="105"/>
    </location>
</feature>
<evidence type="ECO:0000313" key="3">
    <source>
        <dbReference type="Proteomes" id="UP001500630"/>
    </source>
</evidence>
<dbReference type="RefSeq" id="WP_345580380.1">
    <property type="nucleotide sequence ID" value="NZ_BAABDQ010000074.1"/>
</dbReference>
<sequence length="105" mass="11484">MGTDPAGEMLIVVLCPRLAPVAHGPTCSFRHLFLSPAPDRAGDWSGTVTSLDEVRQRFPGVLFHACLRDALHYGIRVANSITLGLEPPPAEDERRPRGEHPYGRS</sequence>
<evidence type="ECO:0000313" key="2">
    <source>
        <dbReference type="EMBL" id="GAA3624700.1"/>
    </source>
</evidence>
<feature type="compositionally biased region" description="Basic and acidic residues" evidence="1">
    <location>
        <begin position="91"/>
        <end position="105"/>
    </location>
</feature>
<name>A0ABP7A4D7_9ACTN</name>
<organism evidence="2 3">
    <name type="scientific">Nonomuraea rosea</name>
    <dbReference type="NCBI Taxonomy" id="638574"/>
    <lineage>
        <taxon>Bacteria</taxon>
        <taxon>Bacillati</taxon>
        <taxon>Actinomycetota</taxon>
        <taxon>Actinomycetes</taxon>
        <taxon>Streptosporangiales</taxon>
        <taxon>Streptosporangiaceae</taxon>
        <taxon>Nonomuraea</taxon>
    </lineage>
</organism>